<keyword evidence="5" id="KW-1185">Reference proteome</keyword>
<dbReference type="EMBL" id="JBHRYR010000002">
    <property type="protein sequence ID" value="MFC3851925.1"/>
    <property type="molecule type" value="Genomic_DNA"/>
</dbReference>
<sequence>MKLIFPMATGTLMLTVLAASSWAQEWSGSATLQAMLPVNEFQENTSDISGGFGLQGGYRFGNTPLYLGAEFNVAIMGVDSRTVPLSNTVNVNVDVDTTHVMGQFLAVSRLIAPSGTFRPYVELMGGGNFFNSTTVVSDRSDGDAIATDDETHSASAWTYGAGAGALYRVFSNDAPNRSSEEMELSEGYVLFSVRYFSGAEAEYMSSGSVVVDGNDNSVTYNKKTSPIEQWAVSIGFQGRF</sequence>
<keyword evidence="1 2" id="KW-0732">Signal</keyword>
<accession>A0ABV7ZXR2</accession>
<feature type="domain" description="Outer membrane protein beta-barrel" evidence="3">
    <location>
        <begin position="10"/>
        <end position="164"/>
    </location>
</feature>
<evidence type="ECO:0000256" key="1">
    <source>
        <dbReference type="ARBA" id="ARBA00022729"/>
    </source>
</evidence>
<organism evidence="4 5">
    <name type="scientific">Saccharospirillum mangrovi</name>
    <dbReference type="NCBI Taxonomy" id="2161747"/>
    <lineage>
        <taxon>Bacteria</taxon>
        <taxon>Pseudomonadati</taxon>
        <taxon>Pseudomonadota</taxon>
        <taxon>Gammaproteobacteria</taxon>
        <taxon>Oceanospirillales</taxon>
        <taxon>Saccharospirillaceae</taxon>
        <taxon>Saccharospirillum</taxon>
    </lineage>
</organism>
<dbReference type="Gene3D" id="2.40.160.20">
    <property type="match status" value="1"/>
</dbReference>
<dbReference type="RefSeq" id="WP_380693483.1">
    <property type="nucleotide sequence ID" value="NZ_JBHRYR010000002.1"/>
</dbReference>
<proteinExistence type="predicted"/>
<dbReference type="Proteomes" id="UP001595617">
    <property type="component" value="Unassembled WGS sequence"/>
</dbReference>
<evidence type="ECO:0000256" key="2">
    <source>
        <dbReference type="SAM" id="SignalP"/>
    </source>
</evidence>
<feature type="signal peptide" evidence="2">
    <location>
        <begin position="1"/>
        <end position="23"/>
    </location>
</feature>
<dbReference type="InterPro" id="IPR011250">
    <property type="entry name" value="OMP/PagP_B-barrel"/>
</dbReference>
<evidence type="ECO:0000313" key="5">
    <source>
        <dbReference type="Proteomes" id="UP001595617"/>
    </source>
</evidence>
<dbReference type="Pfam" id="PF13505">
    <property type="entry name" value="OMP_b-brl"/>
    <property type="match status" value="1"/>
</dbReference>
<comment type="caution">
    <text evidence="4">The sequence shown here is derived from an EMBL/GenBank/DDBJ whole genome shotgun (WGS) entry which is preliminary data.</text>
</comment>
<dbReference type="InterPro" id="IPR027385">
    <property type="entry name" value="Beta-barrel_OMP"/>
</dbReference>
<gene>
    <name evidence="4" type="ORF">ACFOOG_03675</name>
</gene>
<evidence type="ECO:0000313" key="4">
    <source>
        <dbReference type="EMBL" id="MFC3851925.1"/>
    </source>
</evidence>
<dbReference type="SUPFAM" id="SSF56925">
    <property type="entry name" value="OMPA-like"/>
    <property type="match status" value="1"/>
</dbReference>
<reference evidence="5" key="1">
    <citation type="journal article" date="2019" name="Int. J. Syst. Evol. Microbiol.">
        <title>The Global Catalogue of Microorganisms (GCM) 10K type strain sequencing project: providing services to taxonomists for standard genome sequencing and annotation.</title>
        <authorList>
            <consortium name="The Broad Institute Genomics Platform"/>
            <consortium name="The Broad Institute Genome Sequencing Center for Infectious Disease"/>
            <person name="Wu L."/>
            <person name="Ma J."/>
        </authorList>
    </citation>
    <scope>NUCLEOTIDE SEQUENCE [LARGE SCALE GENOMIC DNA]</scope>
    <source>
        <strain evidence="5">IBRC 10765</strain>
    </source>
</reference>
<evidence type="ECO:0000259" key="3">
    <source>
        <dbReference type="Pfam" id="PF13505"/>
    </source>
</evidence>
<name>A0ABV7ZXR2_9GAMM</name>
<feature type="chain" id="PRO_5046949317" evidence="2">
    <location>
        <begin position="24"/>
        <end position="240"/>
    </location>
</feature>
<protein>
    <submittedName>
        <fullName evidence="4">Outer membrane protein</fullName>
    </submittedName>
</protein>